<dbReference type="CDD" id="cd20544">
    <property type="entry name" value="CYCLIN_AtCycD-like_rpt2"/>
    <property type="match status" value="1"/>
</dbReference>
<dbReference type="InterPro" id="IPR006671">
    <property type="entry name" value="Cyclin_N"/>
</dbReference>
<reference evidence="8 9" key="1">
    <citation type="submission" date="2020-08" db="EMBL/GenBank/DDBJ databases">
        <title>Plant Genome Project.</title>
        <authorList>
            <person name="Zhang R.-G."/>
        </authorList>
    </citation>
    <scope>NUCLEOTIDE SEQUENCE [LARGE SCALE GENOMIC DNA]</scope>
    <source>
        <strain evidence="8">WSP0</strain>
        <tissue evidence="8">Leaf</tissue>
    </source>
</reference>
<keyword evidence="9" id="KW-1185">Reference proteome</keyword>
<dbReference type="InterPro" id="IPR013763">
    <property type="entry name" value="Cyclin-like_dom"/>
</dbReference>
<organism evidence="8 9">
    <name type="scientific">Rhododendron griersonianum</name>
    <dbReference type="NCBI Taxonomy" id="479676"/>
    <lineage>
        <taxon>Eukaryota</taxon>
        <taxon>Viridiplantae</taxon>
        <taxon>Streptophyta</taxon>
        <taxon>Embryophyta</taxon>
        <taxon>Tracheophyta</taxon>
        <taxon>Spermatophyta</taxon>
        <taxon>Magnoliopsida</taxon>
        <taxon>eudicotyledons</taxon>
        <taxon>Gunneridae</taxon>
        <taxon>Pentapetalae</taxon>
        <taxon>asterids</taxon>
        <taxon>Ericales</taxon>
        <taxon>Ericaceae</taxon>
        <taxon>Ericoideae</taxon>
        <taxon>Rhodoreae</taxon>
        <taxon>Rhododendron</taxon>
    </lineage>
</organism>
<comment type="caution">
    <text evidence="8">The sequence shown here is derived from an EMBL/GenBank/DDBJ whole genome shotgun (WGS) entry which is preliminary data.</text>
</comment>
<name>A0AAV6JZ80_9ERIC</name>
<dbReference type="Pfam" id="PF02984">
    <property type="entry name" value="Cyclin_C"/>
    <property type="match status" value="1"/>
</dbReference>
<dbReference type="FunFam" id="1.10.472.10:FF:000040">
    <property type="entry name" value="D6-type cyclin"/>
    <property type="match status" value="1"/>
</dbReference>
<evidence type="ECO:0000256" key="1">
    <source>
        <dbReference type="ARBA" id="ARBA00009065"/>
    </source>
</evidence>
<evidence type="ECO:0000256" key="3">
    <source>
        <dbReference type="ARBA" id="ARBA00023127"/>
    </source>
</evidence>
<evidence type="ECO:0000256" key="2">
    <source>
        <dbReference type="ARBA" id="ARBA00022618"/>
    </source>
</evidence>
<feature type="domain" description="Cyclin-like" evidence="6">
    <location>
        <begin position="50"/>
        <end position="135"/>
    </location>
</feature>
<comment type="similarity">
    <text evidence="1">Belongs to the cyclin family. Cyclin D subfamily.</text>
</comment>
<keyword evidence="3 5" id="KW-0195">Cyclin</keyword>
<dbReference type="SMART" id="SM00385">
    <property type="entry name" value="CYCLIN"/>
    <property type="match status" value="1"/>
</dbReference>
<dbReference type="EMBL" id="JACTNZ010000006">
    <property type="protein sequence ID" value="KAG5545455.1"/>
    <property type="molecule type" value="Genomic_DNA"/>
</dbReference>
<gene>
    <name evidence="8" type="ORF">RHGRI_017819</name>
</gene>
<evidence type="ECO:0000259" key="7">
    <source>
        <dbReference type="SMART" id="SM01332"/>
    </source>
</evidence>
<keyword evidence="2" id="KW-0132">Cell division</keyword>
<sequence length="336" mass="37896">MELDLENPLLSTFHDSIPSLFLIESDHMPSLPQSLKPTEFGLSIRREAMSLILHLSSNFNDPFLPYLSVNYLDRFLSAQPITQVKPWVVKLTAISCVCLALKMKETGYSVSDIQNDEGFIFDMETIERMELLILGALQWRMRSITPFSFINFFISLFKFKDPPLVQALKARATEIIFKAQNDIRLLEFRPSIIAASALLSASHELFPLQFPCFRKAISSCSYVNEENLVNCWNLMQEIAMDGYESVWEGVSSSNTPVNVLDIQFCSSSTTTISDSGKTKNTSSEAAAMAVAPVRLERDQKRTKIGCFPNDNSLLLPRIKQEKGPLEEKSVPRAIYS</sequence>
<evidence type="ECO:0000256" key="4">
    <source>
        <dbReference type="ARBA" id="ARBA00023306"/>
    </source>
</evidence>
<keyword evidence="4" id="KW-0131">Cell cycle</keyword>
<dbReference type="AlphaFoldDB" id="A0AAV6JZ80"/>
<dbReference type="InterPro" id="IPR004367">
    <property type="entry name" value="Cyclin_C-dom"/>
</dbReference>
<dbReference type="GO" id="GO:0051301">
    <property type="term" value="P:cell division"/>
    <property type="evidence" value="ECO:0007669"/>
    <property type="project" value="UniProtKB-KW"/>
</dbReference>
<dbReference type="PANTHER" id="PTHR10177">
    <property type="entry name" value="CYCLINS"/>
    <property type="match status" value="1"/>
</dbReference>
<dbReference type="SUPFAM" id="SSF47954">
    <property type="entry name" value="Cyclin-like"/>
    <property type="match status" value="2"/>
</dbReference>
<evidence type="ECO:0000256" key="5">
    <source>
        <dbReference type="RuleBase" id="RU000383"/>
    </source>
</evidence>
<dbReference type="Proteomes" id="UP000823749">
    <property type="component" value="Chromosome 6"/>
</dbReference>
<dbReference type="Pfam" id="PF00134">
    <property type="entry name" value="Cyclin_N"/>
    <property type="match status" value="1"/>
</dbReference>
<feature type="domain" description="Cyclin C-terminal" evidence="7">
    <location>
        <begin position="144"/>
        <end position="273"/>
    </location>
</feature>
<evidence type="ECO:0000313" key="8">
    <source>
        <dbReference type="EMBL" id="KAG5545455.1"/>
    </source>
</evidence>
<dbReference type="SMART" id="SM01332">
    <property type="entry name" value="Cyclin_C"/>
    <property type="match status" value="1"/>
</dbReference>
<dbReference type="InterPro" id="IPR036915">
    <property type="entry name" value="Cyclin-like_sf"/>
</dbReference>
<accession>A0AAV6JZ80</accession>
<evidence type="ECO:0008006" key="10">
    <source>
        <dbReference type="Google" id="ProtNLM"/>
    </source>
</evidence>
<evidence type="ECO:0000313" key="9">
    <source>
        <dbReference type="Proteomes" id="UP000823749"/>
    </source>
</evidence>
<dbReference type="FunFam" id="1.10.472.10:FF:000060">
    <property type="entry name" value="D6-type cyclin"/>
    <property type="match status" value="1"/>
</dbReference>
<dbReference type="InterPro" id="IPR039361">
    <property type="entry name" value="Cyclin"/>
</dbReference>
<dbReference type="Gene3D" id="1.10.472.10">
    <property type="entry name" value="Cyclin-like"/>
    <property type="match status" value="2"/>
</dbReference>
<evidence type="ECO:0000259" key="6">
    <source>
        <dbReference type="SMART" id="SM00385"/>
    </source>
</evidence>
<protein>
    <recommendedName>
        <fullName evidence="10">B-like cyclin</fullName>
    </recommendedName>
</protein>
<proteinExistence type="inferred from homology"/>